<sequence>MSVMDNEDGPNFGYAYGGTASTSTWNPALRPDHDEPSSPSNAAKPSTAVHDTPAPKKRATRRVRFETDEKEEEEVPSDDDFFDRYGPPIASNVVPPQSAAQTNGDSSIDDPETPPLITPMGTEMVEPILDTGRQDVNGTQEDAHDELPGEEESTTEAPEEHTSANYEHQGEATQLDDALVDSSEAPLIDEAGTTTDDWGSSGEGFDLEGAPQEAPLPTPPADAVGTNVGDQIIGGTKVGGNTGDDIDWGNGVDEQDFFGTQAQDHSLAAETQPAATNDSAWDIALDDDFLPDVDENAAPQFHLDDDEGFLDDSAIQEVTQPTAPTSSASRYAPQVAQVPQPAASPYSLQGPQFTDLSQQDRKQPVAAPSPAYGGYGQPSSYAQQPSRPPMQSSAQSFADKAKGGYASPYDLPEDIVTTRKKPAHRPSMNSLVQPTPPPPPPPPRTSSMSSTGAARPPPPSNMSASSLSPPSSSHSMQAPTTGFSQNAPPKPAPSKTASSDFFAELPTTQKPKPSGRYTPQSSVPNTPGAAPPHYAHPHLPPKERTSSWSALRNEILPDQDNLMSQLQQPDRLPAFPEQPMAPPRRDSLPVPSAAPAPPAPSRYSPAPASAPLTNQRYSPAPPTAPAANARYSPAPQATQAPVSGPPRPQVQSYAPRTSSPLAFHTMPQEHGEDSTARPASMEGAREMEEHQHAAAHLSGPPTANRSETPPLLSPPSSTVGSPRKRSNYTPQYQPGGPANGLATRSQSHSPDATMKKPLYNMASVDRPASTGFGVQTRTPEAVSNIPHKRQMSVEFQYIAPTDERSADPLERWKGYPIFKWGLGGTVITAFPKQIPRYGGGASMPMMKCAPGEVKTQSAKDVLPLQEDITKFPGPLKSKGKKKEVSSWLGRKIESLESDLHSPGFESSVSPEDFKRLEEKVLLWKIMQALVDNDGRLEGNASAEAAVRSILSPEGADAGKDEGNFATGADLVGISRSSTVQSEPVDPRAVEELRSLLTKGDREKAVWHAVDQRLWAHAMLLSSTLSKDIWKQVVREFVQKEVKKAGRNNQALAVLYEIFSGNWDDCIDELVPAAARAGFQMMNTDGAGSSDDAAQGLNKWRETLSLVLNNRSEGDAAALLSLGRLLAGYGRVEAAHICFIFARSGAHVGGLDDPQSDLVLVGADHRSRPNDLGNNLESVLLTEVYEFAMSLAAPGGSQVLPHLQSYKLVHAFALAEYGQRSDAQAYCDAIAYAMKSTTKVSPYYNGNFIATLDDLSKRLSQSPKDGSSSWILKPNMDKVSSSILSKFSSFIAGDEDEVASNHSGGNDVGPFAKIAGSTPNLSPSQSSADLYGAYSGYGAPAAPVAQANSRYAPSNAYAPRTSSELGRSRYEPQGRPSLESQPSDAYMPSPSTSGPYTPSQTQSHFSPPGQRMQASNSQPYAQLKEESAAVPMSYGTPYQPTPPAEELAPSFGGYQPPQAGFDVQPPSPPTDFAPVANSYEPPTSGYEPPSYQPYQPDEFRPSIDANESTPLIKKKSFMDLDEDDDIGAQSAALKKQQKSEADRKADEAFRKAAEADAQRDKDTAAAKKAGGWFSGFWGKKDPNAPPGPIKAKLGEENSFYYDPELKKWVNKKGGAAEATKPISTPPPPRSGPPSRAVSGNSVSANHALGAQLGTSLPPSALSTMSPPTSAPQRSSSMPPPMAGPHSRASTPGVPSDGEGKAPPLTKPVLSGSGPPSRPGTGMSNASSIDDLLGAPAARKGGGKKGKRGGRFHGVPAVHVSENLGPTYPPLGPLASPLITLLLRLHVHVLVLISISISIFLHVLIHLPLPIHVLILVSISITISISLFHSTSIFHPILFLWLFLLLHLPPNLLQKRLQHPHPAGQFSIDLRTRHPSALLDPFTPCASHSADLLVQGVEHGVWVWERPDRFEGWGDELEDVFALGGGAGGGGGGG</sequence>
<evidence type="ECO:0000256" key="1">
    <source>
        <dbReference type="ARBA" id="ARBA00004397"/>
    </source>
</evidence>
<accession>A0A9P4QPR2</accession>
<comment type="subcellular location">
    <subcellularLocation>
        <location evidence="1">Endoplasmic reticulum membrane</location>
        <topology evidence="1">Peripheral membrane protein</topology>
        <orientation evidence="1">Cytoplasmic side</orientation>
    </subcellularLocation>
</comment>
<feature type="compositionally biased region" description="Low complexity" evidence="11">
    <location>
        <begin position="601"/>
        <end position="611"/>
    </location>
</feature>
<dbReference type="EMBL" id="ML996196">
    <property type="protein sequence ID" value="KAF2731402.1"/>
    <property type="molecule type" value="Genomic_DNA"/>
</dbReference>
<feature type="compositionally biased region" description="Polar residues" evidence="11">
    <location>
        <begin position="1651"/>
        <end position="1675"/>
    </location>
</feature>
<evidence type="ECO:0000256" key="4">
    <source>
        <dbReference type="ARBA" id="ARBA00022824"/>
    </source>
</evidence>
<dbReference type="GO" id="GO:0070971">
    <property type="term" value="C:endoplasmic reticulum exit site"/>
    <property type="evidence" value="ECO:0007669"/>
    <property type="project" value="TreeGrafter"/>
</dbReference>
<comment type="caution">
    <text evidence="15">The sequence shown here is derived from an EMBL/GenBank/DDBJ whole genome shotgun (WGS) entry which is preliminary data.</text>
</comment>
<dbReference type="GO" id="GO:0007030">
    <property type="term" value="P:Golgi organization"/>
    <property type="evidence" value="ECO:0007669"/>
    <property type="project" value="TreeGrafter"/>
</dbReference>
<dbReference type="CDD" id="cd09233">
    <property type="entry name" value="ACE1-Sec16-like"/>
    <property type="match status" value="1"/>
</dbReference>
<feature type="compositionally biased region" description="Low complexity" evidence="11">
    <location>
        <begin position="1387"/>
        <end position="1402"/>
    </location>
</feature>
<evidence type="ECO:0000256" key="11">
    <source>
        <dbReference type="SAM" id="MobiDB-lite"/>
    </source>
</evidence>
<feature type="compositionally biased region" description="Polar residues" evidence="11">
    <location>
        <begin position="506"/>
        <end position="525"/>
    </location>
</feature>
<feature type="region of interest" description="Disordered" evidence="11">
    <location>
        <begin position="291"/>
        <end position="754"/>
    </location>
</feature>
<protein>
    <recommendedName>
        <fullName evidence="10">Protein transport protein sec16</fullName>
    </recommendedName>
</protein>
<comment type="function">
    <text evidence="9 10">Involved in the initiation of assembly of the COPII coat required for the formation of transport vesicles from the endoplasmic reticulum (ER) and the selection of cargo molecules. Also involved in autophagy.</text>
</comment>
<dbReference type="GO" id="GO:0015031">
    <property type="term" value="P:protein transport"/>
    <property type="evidence" value="ECO:0007669"/>
    <property type="project" value="UniProtKB-KW"/>
</dbReference>
<dbReference type="GO" id="GO:0006914">
    <property type="term" value="P:autophagy"/>
    <property type="evidence" value="ECO:0007669"/>
    <property type="project" value="UniProtKB-KW"/>
</dbReference>
<evidence type="ECO:0000256" key="8">
    <source>
        <dbReference type="ARBA" id="ARBA00023136"/>
    </source>
</evidence>
<evidence type="ECO:0000256" key="12">
    <source>
        <dbReference type="SAM" id="Phobius"/>
    </source>
</evidence>
<evidence type="ECO:0000313" key="16">
    <source>
        <dbReference type="Proteomes" id="UP000799444"/>
    </source>
</evidence>
<feature type="transmembrane region" description="Helical" evidence="12">
    <location>
        <begin position="1809"/>
        <end position="1826"/>
    </location>
</feature>
<keyword evidence="4 10" id="KW-0256">Endoplasmic reticulum</keyword>
<dbReference type="GO" id="GO:0005789">
    <property type="term" value="C:endoplasmic reticulum membrane"/>
    <property type="evidence" value="ECO:0007669"/>
    <property type="project" value="UniProtKB-SubCell"/>
</dbReference>
<keyword evidence="16" id="KW-1185">Reference proteome</keyword>
<feature type="compositionally biased region" description="Polar residues" evidence="11">
    <location>
        <begin position="316"/>
        <end position="329"/>
    </location>
</feature>
<organism evidence="15 16">
    <name type="scientific">Polyplosphaeria fusca</name>
    <dbReference type="NCBI Taxonomy" id="682080"/>
    <lineage>
        <taxon>Eukaryota</taxon>
        <taxon>Fungi</taxon>
        <taxon>Dikarya</taxon>
        <taxon>Ascomycota</taxon>
        <taxon>Pezizomycotina</taxon>
        <taxon>Dothideomycetes</taxon>
        <taxon>Pleosporomycetidae</taxon>
        <taxon>Pleosporales</taxon>
        <taxon>Tetraplosphaeriaceae</taxon>
        <taxon>Polyplosphaeria</taxon>
    </lineage>
</organism>
<dbReference type="InterPro" id="IPR024298">
    <property type="entry name" value="Sec16_Sec23-bd"/>
</dbReference>
<feature type="region of interest" description="Disordered" evidence="11">
    <location>
        <begin position="1610"/>
        <end position="1749"/>
    </location>
</feature>
<dbReference type="OrthoDB" id="8918678at2759"/>
<name>A0A9P4QPR2_9PLEO</name>
<keyword evidence="7 10" id="KW-0072">Autophagy</keyword>
<evidence type="ECO:0000256" key="2">
    <source>
        <dbReference type="ARBA" id="ARBA00005927"/>
    </source>
</evidence>
<keyword evidence="3 10" id="KW-0813">Transport</keyword>
<comment type="similarity">
    <text evidence="2 10">Belongs to the SEC16 family.</text>
</comment>
<evidence type="ECO:0000256" key="9">
    <source>
        <dbReference type="ARBA" id="ARBA00024687"/>
    </source>
</evidence>
<keyword evidence="12" id="KW-0812">Transmembrane</keyword>
<evidence type="ECO:0000256" key="5">
    <source>
        <dbReference type="ARBA" id="ARBA00022892"/>
    </source>
</evidence>
<dbReference type="Pfam" id="PF12931">
    <property type="entry name" value="TPR_Sec16"/>
    <property type="match status" value="1"/>
</dbReference>
<dbReference type="PANTHER" id="PTHR13402">
    <property type="entry name" value="RGPR-RELATED"/>
    <property type="match status" value="1"/>
</dbReference>
<dbReference type="InterPro" id="IPR024340">
    <property type="entry name" value="Sec16_CCD"/>
</dbReference>
<evidence type="ECO:0000256" key="10">
    <source>
        <dbReference type="RuleBase" id="RU364101"/>
    </source>
</evidence>
<feature type="compositionally biased region" description="Low complexity" evidence="11">
    <location>
        <begin position="331"/>
        <end position="347"/>
    </location>
</feature>
<proteinExistence type="inferred from homology"/>
<evidence type="ECO:0000256" key="7">
    <source>
        <dbReference type="ARBA" id="ARBA00023006"/>
    </source>
</evidence>
<keyword evidence="5 10" id="KW-0931">ER-Golgi transport</keyword>
<evidence type="ECO:0000259" key="14">
    <source>
        <dbReference type="Pfam" id="PF12932"/>
    </source>
</evidence>
<dbReference type="PANTHER" id="PTHR13402:SF6">
    <property type="entry name" value="SECRETORY 16, ISOFORM I"/>
    <property type="match status" value="1"/>
</dbReference>
<dbReference type="GO" id="GO:0016192">
    <property type="term" value="P:vesicle-mediated transport"/>
    <property type="evidence" value="ECO:0007669"/>
    <property type="project" value="UniProtKB-KW"/>
</dbReference>
<feature type="domain" description="Sec16 central conserved" evidence="14">
    <location>
        <begin position="816"/>
        <end position="934"/>
    </location>
</feature>
<evidence type="ECO:0000313" key="15">
    <source>
        <dbReference type="EMBL" id="KAF2731402.1"/>
    </source>
</evidence>
<feature type="compositionally biased region" description="Pro residues" evidence="11">
    <location>
        <begin position="434"/>
        <end position="444"/>
    </location>
</feature>
<dbReference type="GO" id="GO:0012507">
    <property type="term" value="C:ER to Golgi transport vesicle membrane"/>
    <property type="evidence" value="ECO:0007669"/>
    <property type="project" value="TreeGrafter"/>
</dbReference>
<feature type="compositionally biased region" description="Polar residues" evidence="11">
    <location>
        <begin position="94"/>
        <end position="106"/>
    </location>
</feature>
<feature type="compositionally biased region" description="Polar residues" evidence="11">
    <location>
        <begin position="377"/>
        <end position="396"/>
    </location>
</feature>
<feature type="compositionally biased region" description="Basic and acidic residues" evidence="11">
    <location>
        <begin position="1536"/>
        <end position="1564"/>
    </location>
</feature>
<dbReference type="Gene3D" id="1.25.40.1030">
    <property type="match status" value="1"/>
</dbReference>
<dbReference type="Pfam" id="PF12932">
    <property type="entry name" value="Sec16"/>
    <property type="match status" value="1"/>
</dbReference>
<gene>
    <name evidence="15" type="ORF">EJ04DRAFT_526149</name>
</gene>
<feature type="region of interest" description="Disordered" evidence="11">
    <location>
        <begin position="1"/>
        <end position="256"/>
    </location>
</feature>
<keyword evidence="6 10" id="KW-0653">Protein transport</keyword>
<feature type="compositionally biased region" description="Low complexity" evidence="11">
    <location>
        <begin position="461"/>
        <end position="475"/>
    </location>
</feature>
<reference evidence="15" key="1">
    <citation type="journal article" date="2020" name="Stud. Mycol.">
        <title>101 Dothideomycetes genomes: a test case for predicting lifestyles and emergence of pathogens.</title>
        <authorList>
            <person name="Haridas S."/>
            <person name="Albert R."/>
            <person name="Binder M."/>
            <person name="Bloem J."/>
            <person name="Labutti K."/>
            <person name="Salamov A."/>
            <person name="Andreopoulos B."/>
            <person name="Baker S."/>
            <person name="Barry K."/>
            <person name="Bills G."/>
            <person name="Bluhm B."/>
            <person name="Cannon C."/>
            <person name="Castanera R."/>
            <person name="Culley D."/>
            <person name="Daum C."/>
            <person name="Ezra D."/>
            <person name="Gonzalez J."/>
            <person name="Henrissat B."/>
            <person name="Kuo A."/>
            <person name="Liang C."/>
            <person name="Lipzen A."/>
            <person name="Lutzoni F."/>
            <person name="Magnuson J."/>
            <person name="Mondo S."/>
            <person name="Nolan M."/>
            <person name="Ohm R."/>
            <person name="Pangilinan J."/>
            <person name="Park H.-J."/>
            <person name="Ramirez L."/>
            <person name="Alfaro M."/>
            <person name="Sun H."/>
            <person name="Tritt A."/>
            <person name="Yoshinaga Y."/>
            <person name="Zwiers L.-H."/>
            <person name="Turgeon B."/>
            <person name="Goodwin S."/>
            <person name="Spatafora J."/>
            <person name="Crous P."/>
            <person name="Grigoriev I."/>
        </authorList>
    </citation>
    <scope>NUCLEOTIDE SEQUENCE</scope>
    <source>
        <strain evidence="15">CBS 125425</strain>
    </source>
</reference>
<feature type="compositionally biased region" description="Basic and acidic residues" evidence="11">
    <location>
        <begin position="683"/>
        <end position="692"/>
    </location>
</feature>
<dbReference type="Proteomes" id="UP000799444">
    <property type="component" value="Unassembled WGS sequence"/>
</dbReference>
<dbReference type="GO" id="GO:0070973">
    <property type="term" value="P:protein localization to endoplasmic reticulum exit site"/>
    <property type="evidence" value="ECO:0007669"/>
    <property type="project" value="TreeGrafter"/>
</dbReference>
<evidence type="ECO:0000256" key="3">
    <source>
        <dbReference type="ARBA" id="ARBA00022448"/>
    </source>
</evidence>
<feature type="compositionally biased region" description="Low complexity" evidence="11">
    <location>
        <begin position="706"/>
        <end position="721"/>
    </location>
</feature>
<feature type="compositionally biased region" description="Polar residues" evidence="11">
    <location>
        <begin position="649"/>
        <end position="660"/>
    </location>
</feature>
<dbReference type="FunFam" id="1.25.40.1030:FF:000008">
    <property type="entry name" value="Protein transport protein sec16"/>
    <property type="match status" value="1"/>
</dbReference>
<keyword evidence="12" id="KW-1133">Transmembrane helix</keyword>
<keyword evidence="8 10" id="KW-0472">Membrane</keyword>
<feature type="domain" description="Sec16 Sec23-binding" evidence="13">
    <location>
        <begin position="992"/>
        <end position="1293"/>
    </location>
</feature>
<evidence type="ECO:0000256" key="6">
    <source>
        <dbReference type="ARBA" id="ARBA00022927"/>
    </source>
</evidence>
<feature type="compositionally biased region" description="Acidic residues" evidence="11">
    <location>
        <begin position="68"/>
        <end position="81"/>
    </location>
</feature>
<feature type="transmembrane region" description="Helical" evidence="12">
    <location>
        <begin position="1783"/>
        <end position="1802"/>
    </location>
</feature>
<feature type="compositionally biased region" description="Low complexity" evidence="11">
    <location>
        <begin position="1706"/>
        <end position="1722"/>
    </location>
</feature>
<feature type="compositionally biased region" description="Polar residues" evidence="11">
    <location>
        <begin position="476"/>
        <end position="486"/>
    </location>
</feature>
<evidence type="ECO:0000259" key="13">
    <source>
        <dbReference type="Pfam" id="PF12931"/>
    </source>
</evidence>
<feature type="compositionally biased region" description="Basic residues" evidence="11">
    <location>
        <begin position="1739"/>
        <end position="1749"/>
    </location>
</feature>
<feature type="region of interest" description="Disordered" evidence="11">
    <location>
        <begin position="1352"/>
        <end position="1592"/>
    </location>
</feature>